<proteinExistence type="predicted"/>
<sequence precursor="true">MKIQLFYLLLLFQLLVLSCSNSNINQRLVKKWVLTKVGEFGPEKNKVLGINHVYFDLKENETFSGRWYDKNNMTEFIDLKGKWLTTEYEDKIRLLLFYGPNQKKSIIFDIVKIEEEEMTMRNSEMEHFFRAK</sequence>
<dbReference type="Proteomes" id="UP000007463">
    <property type="component" value="Chromosome"/>
</dbReference>
<dbReference type="RefSeq" id="WP_013686374.1">
    <property type="nucleotide sequence ID" value="NC_015321.1"/>
</dbReference>
<dbReference type="AlphaFoldDB" id="F2IFY2"/>
<dbReference type="OrthoDB" id="9553593at2"/>
<evidence type="ECO:0000313" key="2">
    <source>
        <dbReference type="Proteomes" id="UP000007463"/>
    </source>
</evidence>
<gene>
    <name evidence="1" type="ordered locus">Fluta_1611</name>
</gene>
<dbReference type="KEGG" id="fte:Fluta_1611"/>
<dbReference type="STRING" id="755732.Fluta_1611"/>
<protein>
    <recommendedName>
        <fullName evidence="3">Lipocalin-like domain-containing protein</fullName>
    </recommendedName>
</protein>
<reference evidence="1 2" key="1">
    <citation type="journal article" date="2011" name="Stand. Genomic Sci.">
        <title>Complete genome sequence of the gliding freshwater bacterium Fluviicola taffensis type strain (RW262).</title>
        <authorList>
            <person name="Woyke T."/>
            <person name="Chertkov O."/>
            <person name="Lapidus A."/>
            <person name="Nolan M."/>
            <person name="Lucas S."/>
            <person name="Del Rio T.G."/>
            <person name="Tice H."/>
            <person name="Cheng J.F."/>
            <person name="Tapia R."/>
            <person name="Han C."/>
            <person name="Goodwin L."/>
            <person name="Pitluck S."/>
            <person name="Liolios K."/>
            <person name="Pagani I."/>
            <person name="Ivanova N."/>
            <person name="Huntemann M."/>
            <person name="Mavromatis K."/>
            <person name="Mikhailova N."/>
            <person name="Pati A."/>
            <person name="Chen A."/>
            <person name="Palaniappan K."/>
            <person name="Land M."/>
            <person name="Hauser L."/>
            <person name="Brambilla E.M."/>
            <person name="Rohde M."/>
            <person name="Mwirichia R."/>
            <person name="Sikorski J."/>
            <person name="Tindall B.J."/>
            <person name="Goker M."/>
            <person name="Bristow J."/>
            <person name="Eisen J.A."/>
            <person name="Markowitz V."/>
            <person name="Hugenholtz P."/>
            <person name="Klenk H.P."/>
            <person name="Kyrpides N.C."/>
        </authorList>
    </citation>
    <scope>NUCLEOTIDE SEQUENCE [LARGE SCALE GENOMIC DNA]</scope>
    <source>
        <strain evidence="2">DSM 16823 / RW262 / RW262</strain>
    </source>
</reference>
<reference evidence="2" key="2">
    <citation type="submission" date="2011-02" db="EMBL/GenBank/DDBJ databases">
        <title>The complete genome of Fluviicola taffensis DSM 16823.</title>
        <authorList>
            <consortium name="US DOE Joint Genome Institute (JGI-PGF)"/>
            <person name="Lucas S."/>
            <person name="Copeland A."/>
            <person name="Lapidus A."/>
            <person name="Bruce D."/>
            <person name="Goodwin L."/>
            <person name="Pitluck S."/>
            <person name="Kyrpides N."/>
            <person name="Mavromatis K."/>
            <person name="Ivanova N."/>
            <person name="Mikhailova N."/>
            <person name="Pagani I."/>
            <person name="Chertkov O."/>
            <person name="Detter J.C."/>
            <person name="Han C."/>
            <person name="Tapia R."/>
            <person name="Land M."/>
            <person name="Hauser L."/>
            <person name="Markowitz V."/>
            <person name="Cheng J.-F."/>
            <person name="Hugenholtz P."/>
            <person name="Woyke T."/>
            <person name="Wu D."/>
            <person name="Tindall B."/>
            <person name="Pomrenke H.G."/>
            <person name="Brambilla E."/>
            <person name="Klenk H.-P."/>
            <person name="Eisen J.A."/>
        </authorList>
    </citation>
    <scope>NUCLEOTIDE SEQUENCE [LARGE SCALE GENOMIC DNA]</scope>
    <source>
        <strain evidence="2">DSM 16823 / RW262 / RW262</strain>
    </source>
</reference>
<organism evidence="1 2">
    <name type="scientific">Fluviicola taffensis (strain DSM 16823 / NCIMB 13979 / RW262)</name>
    <dbReference type="NCBI Taxonomy" id="755732"/>
    <lineage>
        <taxon>Bacteria</taxon>
        <taxon>Pseudomonadati</taxon>
        <taxon>Bacteroidota</taxon>
        <taxon>Flavobacteriia</taxon>
        <taxon>Flavobacteriales</taxon>
        <taxon>Crocinitomicaceae</taxon>
        <taxon>Fluviicola</taxon>
    </lineage>
</organism>
<accession>F2IFY2</accession>
<dbReference type="EMBL" id="CP002542">
    <property type="protein sequence ID" value="AEA43603.1"/>
    <property type="molecule type" value="Genomic_DNA"/>
</dbReference>
<dbReference type="PROSITE" id="PS51257">
    <property type="entry name" value="PROKAR_LIPOPROTEIN"/>
    <property type="match status" value="1"/>
</dbReference>
<name>F2IFY2_FLUTR</name>
<keyword evidence="2" id="KW-1185">Reference proteome</keyword>
<evidence type="ECO:0008006" key="3">
    <source>
        <dbReference type="Google" id="ProtNLM"/>
    </source>
</evidence>
<evidence type="ECO:0000313" key="1">
    <source>
        <dbReference type="EMBL" id="AEA43603.1"/>
    </source>
</evidence>
<dbReference type="HOGENOM" id="CLU_1913969_0_0_10"/>